<evidence type="ECO:0000256" key="1">
    <source>
        <dbReference type="ARBA" id="ARBA00007100"/>
    </source>
</evidence>
<feature type="signal peptide" evidence="2">
    <location>
        <begin position="1"/>
        <end position="21"/>
    </location>
</feature>
<feature type="domain" description="Protein SirB1 N-terminal" evidence="3">
    <location>
        <begin position="502"/>
        <end position="653"/>
    </location>
</feature>
<dbReference type="PRINTS" id="PR00834">
    <property type="entry name" value="PROTEASES2C"/>
</dbReference>
<dbReference type="GO" id="GO:0006515">
    <property type="term" value="P:protein quality control for misfolded or incompletely synthesized proteins"/>
    <property type="evidence" value="ECO:0007669"/>
    <property type="project" value="TreeGrafter"/>
</dbReference>
<comment type="similarity">
    <text evidence="1">Belongs to the UPF0162 family.</text>
</comment>
<dbReference type="GO" id="GO:0042597">
    <property type="term" value="C:periplasmic space"/>
    <property type="evidence" value="ECO:0007669"/>
    <property type="project" value="TreeGrafter"/>
</dbReference>
<dbReference type="Gene3D" id="2.40.10.120">
    <property type="match status" value="1"/>
</dbReference>
<sequence length="737" mass="82074">MKVWYSLFAVTVFVFSAAGFAESPMTPPQVQDLVARAKPSVVVITFTGRDGDRQGLGSGVIIDGQGLIATNLHVIGEARPIRVQLADGRSFDVVSVEAMERHHDLALLRIDARDLPALPLGDSDSLREGEPVVAIGNPLGLERSVVSGVLSGKREVEGRPMLQLAMPIERGNSGGPLLDLQGRVIGLITLKSAKTENLGFAAPINQLKPLLTRPNPIPMEKWLTIGVLDPAEWTPLPGGRWRQRAGRILADGRGTGLGARALCLSTTSPPEPPFEVAVDVRFTPWEGAAGLVFHADGGDRHYGFYPSHGELRLSRFEGPDVYAWTVLQQVRSPSLRKEGWNSLKVRIERERILCYVNDQLVIESNDRGWTSGRVGLCKFRQTEAEFRRFRVAAEIPPREPSSELMERVAEVTQPLKVGRPIPPAVVETLLPEGAAGLEALEREAVRLEQRAAQLRRLALAVHDRRVRAEWTRVTDAPDEQIDLVRGALVIAWADNPDLDIDAYMQEIDRIVRRVRQKLAPEASELERLHALKHDLFEEQGFHGSRHDYGHRSNSYLNEVLDDREGLPITLSVLFMEVARKLNVPVVGIGLPGHFVVRYYPTSGPGAMFDVFDRGKELSIEAAKAKVAANTDLPWDDKYLEPASRRAILSRMLRNLFAEARQAEEPDRMLRYIELLLILQPDSALDRFYRSVLCLQTGQLEQARADAEWLLQHQPPELSRETIEDLAREISRAGQQAN</sequence>
<dbReference type="Pfam" id="PF13369">
    <property type="entry name" value="Transglut_core2"/>
    <property type="match status" value="1"/>
</dbReference>
<protein>
    <submittedName>
        <fullName evidence="4">Trypsin-like serine protease</fullName>
    </submittedName>
</protein>
<dbReference type="EMBL" id="DSVQ01000006">
    <property type="protein sequence ID" value="HGT38269.1"/>
    <property type="molecule type" value="Genomic_DNA"/>
</dbReference>
<dbReference type="Gene3D" id="2.60.120.560">
    <property type="entry name" value="Exo-inulinase, domain 1"/>
    <property type="match status" value="1"/>
</dbReference>
<dbReference type="AlphaFoldDB" id="A0A7C4QPW3"/>
<evidence type="ECO:0000256" key="2">
    <source>
        <dbReference type="SAM" id="SignalP"/>
    </source>
</evidence>
<dbReference type="PANTHER" id="PTHR22939:SF129">
    <property type="entry name" value="SERINE PROTEASE HTRA2, MITOCHONDRIAL"/>
    <property type="match status" value="1"/>
</dbReference>
<dbReference type="InterPro" id="IPR032698">
    <property type="entry name" value="SirB1_N"/>
</dbReference>
<dbReference type="GO" id="GO:0004252">
    <property type="term" value="F:serine-type endopeptidase activity"/>
    <property type="evidence" value="ECO:0007669"/>
    <property type="project" value="InterPro"/>
</dbReference>
<keyword evidence="4" id="KW-0378">Hydrolase</keyword>
<gene>
    <name evidence="4" type="ORF">ENS64_03250</name>
</gene>
<reference evidence="4" key="1">
    <citation type="journal article" date="2020" name="mSystems">
        <title>Genome- and Community-Level Interaction Insights into Carbon Utilization and Element Cycling Functions of Hydrothermarchaeota in Hydrothermal Sediment.</title>
        <authorList>
            <person name="Zhou Z."/>
            <person name="Liu Y."/>
            <person name="Xu W."/>
            <person name="Pan J."/>
            <person name="Luo Z.H."/>
            <person name="Li M."/>
        </authorList>
    </citation>
    <scope>NUCLEOTIDE SEQUENCE [LARGE SCALE GENOMIC DNA]</scope>
    <source>
        <strain evidence="4">SpSt-508</strain>
    </source>
</reference>
<dbReference type="PANTHER" id="PTHR22939">
    <property type="entry name" value="SERINE PROTEASE FAMILY S1C HTRA-RELATED"/>
    <property type="match status" value="1"/>
</dbReference>
<dbReference type="InterPro" id="IPR001940">
    <property type="entry name" value="Peptidase_S1C"/>
</dbReference>
<accession>A0A7C4QPW3</accession>
<proteinExistence type="inferred from homology"/>
<organism evidence="4">
    <name type="scientific">Schlesneria paludicola</name>
    <dbReference type="NCBI Taxonomy" id="360056"/>
    <lineage>
        <taxon>Bacteria</taxon>
        <taxon>Pseudomonadati</taxon>
        <taxon>Planctomycetota</taxon>
        <taxon>Planctomycetia</taxon>
        <taxon>Planctomycetales</taxon>
        <taxon>Planctomycetaceae</taxon>
        <taxon>Schlesneria</taxon>
    </lineage>
</organism>
<dbReference type="SUPFAM" id="SSF50494">
    <property type="entry name" value="Trypsin-like serine proteases"/>
    <property type="match status" value="1"/>
</dbReference>
<keyword evidence="2" id="KW-0732">Signal</keyword>
<feature type="chain" id="PRO_5028124272" evidence="2">
    <location>
        <begin position="22"/>
        <end position="737"/>
    </location>
</feature>
<name>A0A7C4QPW3_9PLAN</name>
<comment type="caution">
    <text evidence="4">The sequence shown here is derived from an EMBL/GenBank/DDBJ whole genome shotgun (WGS) entry which is preliminary data.</text>
</comment>
<keyword evidence="4" id="KW-0645">Protease</keyword>
<evidence type="ECO:0000313" key="4">
    <source>
        <dbReference type="EMBL" id="HGT38269.1"/>
    </source>
</evidence>
<dbReference type="Pfam" id="PF13365">
    <property type="entry name" value="Trypsin_2"/>
    <property type="match status" value="1"/>
</dbReference>
<evidence type="ECO:0000259" key="3">
    <source>
        <dbReference type="Pfam" id="PF13369"/>
    </source>
</evidence>
<dbReference type="InterPro" id="IPR009003">
    <property type="entry name" value="Peptidase_S1_PA"/>
</dbReference>